<keyword evidence="2" id="KW-1185">Reference proteome</keyword>
<proteinExistence type="predicted"/>
<comment type="caution">
    <text evidence="1">The sequence shown here is derived from an EMBL/GenBank/DDBJ whole genome shotgun (WGS) entry which is preliminary data.</text>
</comment>
<dbReference type="Proteomes" id="UP001150941">
    <property type="component" value="Unassembled WGS sequence"/>
</dbReference>
<dbReference type="RefSeq" id="XP_058331936.1">
    <property type="nucleotide sequence ID" value="XM_058472933.1"/>
</dbReference>
<reference evidence="1" key="2">
    <citation type="journal article" date="2023" name="IMA Fungus">
        <title>Comparative genomic study of the Penicillium genus elucidates a diverse pangenome and 15 lateral gene transfer events.</title>
        <authorList>
            <person name="Petersen C."/>
            <person name="Sorensen T."/>
            <person name="Nielsen M.R."/>
            <person name="Sondergaard T.E."/>
            <person name="Sorensen J.L."/>
            <person name="Fitzpatrick D.A."/>
            <person name="Frisvad J.C."/>
            <person name="Nielsen K.L."/>
        </authorList>
    </citation>
    <scope>NUCLEOTIDE SEQUENCE</scope>
    <source>
        <strain evidence="1">IBT 19713</strain>
    </source>
</reference>
<protein>
    <submittedName>
        <fullName evidence="1">Uncharacterized protein</fullName>
    </submittedName>
</protein>
<dbReference type="EMBL" id="JAPQKS010000003">
    <property type="protein sequence ID" value="KAJ5239017.1"/>
    <property type="molecule type" value="Genomic_DNA"/>
</dbReference>
<reference evidence="1" key="1">
    <citation type="submission" date="2022-11" db="EMBL/GenBank/DDBJ databases">
        <authorList>
            <person name="Petersen C."/>
        </authorList>
    </citation>
    <scope>NUCLEOTIDE SEQUENCE</scope>
    <source>
        <strain evidence="1">IBT 19713</strain>
    </source>
</reference>
<evidence type="ECO:0000313" key="2">
    <source>
        <dbReference type="Proteomes" id="UP001150941"/>
    </source>
</evidence>
<name>A0A9W9TRZ7_9EURO</name>
<sequence length="78" mass="9271">MYENTHRRYHVGFAPLQVWFYIHNHQSIWEARCGRLKRPWINTATLPRFASQEFRAVTVDLIRPPEQCIACTPPWSSS</sequence>
<dbReference type="AlphaFoldDB" id="A0A9W9TRZ7"/>
<organism evidence="1 2">
    <name type="scientific">Penicillium chermesinum</name>
    <dbReference type="NCBI Taxonomy" id="63820"/>
    <lineage>
        <taxon>Eukaryota</taxon>
        <taxon>Fungi</taxon>
        <taxon>Dikarya</taxon>
        <taxon>Ascomycota</taxon>
        <taxon>Pezizomycotina</taxon>
        <taxon>Eurotiomycetes</taxon>
        <taxon>Eurotiomycetidae</taxon>
        <taxon>Eurotiales</taxon>
        <taxon>Aspergillaceae</taxon>
        <taxon>Penicillium</taxon>
    </lineage>
</organism>
<dbReference type="GeneID" id="83200236"/>
<accession>A0A9W9TRZ7</accession>
<evidence type="ECO:0000313" key="1">
    <source>
        <dbReference type="EMBL" id="KAJ5239017.1"/>
    </source>
</evidence>
<gene>
    <name evidence="1" type="ORF">N7468_003636</name>
</gene>